<organism evidence="7 8">
    <name type="scientific">Clostridium neuense</name>
    <dbReference type="NCBI Taxonomy" id="1728934"/>
    <lineage>
        <taxon>Bacteria</taxon>
        <taxon>Bacillati</taxon>
        <taxon>Bacillota</taxon>
        <taxon>Clostridia</taxon>
        <taxon>Eubacteriales</taxon>
        <taxon>Clostridiaceae</taxon>
        <taxon>Clostridium</taxon>
    </lineage>
</organism>
<evidence type="ECO:0000256" key="5">
    <source>
        <dbReference type="ARBA" id="ARBA00023136"/>
    </source>
</evidence>
<dbReference type="Pfam" id="PF02361">
    <property type="entry name" value="CbiQ"/>
    <property type="match status" value="1"/>
</dbReference>
<accession>A0ABW8TH70</accession>
<keyword evidence="2" id="KW-1003">Cell membrane</keyword>
<evidence type="ECO:0000256" key="6">
    <source>
        <dbReference type="SAM" id="Phobius"/>
    </source>
</evidence>
<keyword evidence="5 6" id="KW-0472">Membrane</keyword>
<proteinExistence type="predicted"/>
<evidence type="ECO:0000256" key="3">
    <source>
        <dbReference type="ARBA" id="ARBA00022692"/>
    </source>
</evidence>
<reference evidence="7 8" key="1">
    <citation type="submission" date="2024-11" db="EMBL/GenBank/DDBJ databases">
        <authorList>
            <person name="Heng Y.C."/>
            <person name="Lim A.C.H."/>
            <person name="Lee J.K.Y."/>
            <person name="Kittelmann S."/>
        </authorList>
    </citation>
    <scope>NUCLEOTIDE SEQUENCE [LARGE SCALE GENOMIC DNA]</scope>
    <source>
        <strain evidence="7 8">WILCCON 0114</strain>
    </source>
</reference>
<gene>
    <name evidence="7" type="ORF">ACJDT4_15835</name>
</gene>
<evidence type="ECO:0000313" key="8">
    <source>
        <dbReference type="Proteomes" id="UP001623592"/>
    </source>
</evidence>
<keyword evidence="4 6" id="KW-1133">Transmembrane helix</keyword>
<dbReference type="RefSeq" id="WP_406788539.1">
    <property type="nucleotide sequence ID" value="NZ_JBJIAA010000013.1"/>
</dbReference>
<dbReference type="PANTHER" id="PTHR34857:SF2">
    <property type="entry name" value="SLL0384 PROTEIN"/>
    <property type="match status" value="1"/>
</dbReference>
<feature type="transmembrane region" description="Helical" evidence="6">
    <location>
        <begin position="32"/>
        <end position="49"/>
    </location>
</feature>
<keyword evidence="3 6" id="KW-0812">Transmembrane</keyword>
<feature type="transmembrane region" description="Helical" evidence="6">
    <location>
        <begin position="86"/>
        <end position="106"/>
    </location>
</feature>
<dbReference type="PANTHER" id="PTHR34857">
    <property type="entry name" value="SLL0384 PROTEIN"/>
    <property type="match status" value="1"/>
</dbReference>
<evidence type="ECO:0000313" key="7">
    <source>
        <dbReference type="EMBL" id="MFL0251889.1"/>
    </source>
</evidence>
<dbReference type="CDD" id="cd16914">
    <property type="entry name" value="EcfT"/>
    <property type="match status" value="1"/>
</dbReference>
<protein>
    <submittedName>
        <fullName evidence="7">Energy-coupling factor transporter transmembrane component T</fullName>
    </submittedName>
</protein>
<sequence length="225" mass="25646">MIQELEKEVPIDPRTGIIILFAANTAIFFNKSIYVEIAIIFSLAVLLVYSKCEMTALKWIICFAVVMILQYYIIPMLPEVIENLLLFMPIFFRKFFPCLMAASLMIKRIPAKYLVTAMQKCKIPWKIIVPLSITLRYFPTVKREIKYIKDAMKLRNIGRIKKLEGIIVSVIVLAAAASDELSAAAVTRGIENPCAKTSYIVLRFKVIDYVCIFIGLAFVLAIFIF</sequence>
<feature type="transmembrane region" description="Helical" evidence="6">
    <location>
        <begin position="206"/>
        <end position="224"/>
    </location>
</feature>
<comment type="caution">
    <text evidence="7">The sequence shown here is derived from an EMBL/GenBank/DDBJ whole genome shotgun (WGS) entry which is preliminary data.</text>
</comment>
<keyword evidence="8" id="KW-1185">Reference proteome</keyword>
<dbReference type="InterPro" id="IPR003339">
    <property type="entry name" value="ABC/ECF_trnsptr_transmembrane"/>
</dbReference>
<evidence type="ECO:0000256" key="1">
    <source>
        <dbReference type="ARBA" id="ARBA00004141"/>
    </source>
</evidence>
<dbReference type="EMBL" id="JBJIAA010000013">
    <property type="protein sequence ID" value="MFL0251889.1"/>
    <property type="molecule type" value="Genomic_DNA"/>
</dbReference>
<comment type="subcellular location">
    <subcellularLocation>
        <location evidence="1">Membrane</location>
        <topology evidence="1">Multi-pass membrane protein</topology>
    </subcellularLocation>
</comment>
<evidence type="ECO:0000256" key="4">
    <source>
        <dbReference type="ARBA" id="ARBA00022989"/>
    </source>
</evidence>
<evidence type="ECO:0000256" key="2">
    <source>
        <dbReference type="ARBA" id="ARBA00022475"/>
    </source>
</evidence>
<name>A0ABW8TH70_9CLOT</name>
<feature type="transmembrane region" description="Helical" evidence="6">
    <location>
        <begin position="56"/>
        <end position="74"/>
    </location>
</feature>
<dbReference type="InterPro" id="IPR051611">
    <property type="entry name" value="ECF_transporter_component"/>
</dbReference>
<dbReference type="Proteomes" id="UP001623592">
    <property type="component" value="Unassembled WGS sequence"/>
</dbReference>